<dbReference type="GO" id="GO:0004386">
    <property type="term" value="F:helicase activity"/>
    <property type="evidence" value="ECO:0007669"/>
    <property type="project" value="UniProtKB-KW"/>
</dbReference>
<evidence type="ECO:0000313" key="3">
    <source>
        <dbReference type="Proteomes" id="UP000027936"/>
    </source>
</evidence>
<dbReference type="EMBL" id="JJRY01000030">
    <property type="protein sequence ID" value="KEF36288.1"/>
    <property type="molecule type" value="Genomic_DNA"/>
</dbReference>
<evidence type="ECO:0000313" key="2">
    <source>
        <dbReference type="EMBL" id="KEF36288.1"/>
    </source>
</evidence>
<dbReference type="PATRIC" id="fig|1348973.3.peg.4393"/>
<protein>
    <submittedName>
        <fullName evidence="2">DNA/RNA helicase, superfamily II</fullName>
    </submittedName>
</protein>
<dbReference type="Proteomes" id="UP000027936">
    <property type="component" value="Unassembled WGS sequence"/>
</dbReference>
<dbReference type="OrthoDB" id="9763644at2"/>
<name>A0A072NHA4_SCHAZ</name>
<keyword evidence="2" id="KW-0347">Helicase</keyword>
<evidence type="ECO:0000259" key="1">
    <source>
        <dbReference type="Pfam" id="PF06048"/>
    </source>
</evidence>
<feature type="domain" description="DUF927" evidence="1">
    <location>
        <begin position="134"/>
        <end position="391"/>
    </location>
</feature>
<keyword evidence="2" id="KW-0547">Nucleotide-binding</keyword>
<keyword evidence="2" id="KW-0067">ATP-binding</keyword>
<dbReference type="Pfam" id="PF06048">
    <property type="entry name" value="DUF927"/>
    <property type="match status" value="1"/>
</dbReference>
<comment type="caution">
    <text evidence="2">The sequence shown here is derived from an EMBL/GenBank/DDBJ whole genome shotgun (WGS) entry which is preliminary data.</text>
</comment>
<accession>A0A072NHA4</accession>
<proteinExistence type="predicted"/>
<dbReference type="RefSeq" id="WP_035198507.1">
    <property type="nucleotide sequence ID" value="NZ_JJRY01000030.1"/>
</dbReference>
<dbReference type="InterPro" id="IPR009270">
    <property type="entry name" value="DUF927"/>
</dbReference>
<organism evidence="2 3">
    <name type="scientific">Schinkia azotoformans MEV2011</name>
    <dbReference type="NCBI Taxonomy" id="1348973"/>
    <lineage>
        <taxon>Bacteria</taxon>
        <taxon>Bacillati</taxon>
        <taxon>Bacillota</taxon>
        <taxon>Bacilli</taxon>
        <taxon>Bacillales</taxon>
        <taxon>Bacillaceae</taxon>
        <taxon>Calidifontibacillus/Schinkia group</taxon>
        <taxon>Schinkia</taxon>
    </lineage>
</organism>
<gene>
    <name evidence="2" type="ORF">M670_04525</name>
</gene>
<keyword evidence="2" id="KW-0378">Hydrolase</keyword>
<sequence>MSDRLDELIAEYKSTPQPDLTKLDDFKEHISNLNNGDFTSHFEKFVIKLTSIMDKVSDQDNHLNCYLNEKIKRGYAGENDRKQLLSEFKEAIKETQKTIDRRILSAIRFADVTDDLPVPVSLGIPEDYILDKEHGIIKIAPDGRKILVCPYIVLPVQIVVDSSDTSGDKLCRIIRWNKAQNKWQYHPYQISMKHIQDPNEITRLNGAGVIAIGKKYNKGLAEFMVDFINENNMLVNLPTNVAVHSCGWTEEGLFFPYTTQEKGEDLIFTGKQGTTAYAIKQAAEKLPVGSMDEAKNIINILSDNAVFAIMLAGCLSAPLVTKMNPILKENIGIDLYGKTTSGKTTIQVLAATLVYGLGDELKSSWSKATIGGIWRKAEAVNNLPFLMDDSHVIVEKLSGVPHDLINRKEGDKSTKIAENSWGSKDNTNDQYVGVVMFNGEIPISSKAPLDSAGIYGRVLMINHPPFPSYYNYNAVEQLKDSVESNKGHFAKPWIEFISQIDDKELKREVSQIGEQFHDEDADDLYGRLITKASLLVWSLKKFNEQFGTPIDTDKAINLLKKSMKSMTNQVNVADQLMQQIIDAIWEKACTHTPNENGQILLNFDGEFMGNPNICYKIGEALIIHQTIIKKILNKKDDNELKPIKQTLVSAEYLRDPKPKNHRFAPTERYRGNESRIFGLLFKYEDIKEFIPTEEDEFLWSKKPVTV</sequence>
<reference evidence="2 3" key="1">
    <citation type="submission" date="2014-04" db="EMBL/GenBank/DDBJ databases">
        <title>Draft genome sequence of Bacillus azotoformans MEV2011, a (co-) denitrifying strain unable to grow in the presence of oxygen.</title>
        <authorList>
            <person name="Nielsen M."/>
            <person name="Schreiber L."/>
            <person name="Finster K."/>
            <person name="Schramm A."/>
        </authorList>
    </citation>
    <scope>NUCLEOTIDE SEQUENCE [LARGE SCALE GENOMIC DNA]</scope>
    <source>
        <strain evidence="2 3">MEV2011</strain>
    </source>
</reference>
<dbReference type="AlphaFoldDB" id="A0A072NHA4"/>